<sequence length="213" mass="23517">MERIVSSLSLSNELKCMLATTISEASIKEPALLQRTYTEVKQDLDNGDAYVVVTSEFTGDKVIGHACLRKLSNNFAEIGTAWISPAFRGRGIYSRLKKYVLKQANKQGLSLIGTIKPSPENGLSTLFSSVALDILPVSFSYLKHTDVEAFKKCCACGPNNNYESCPLRDKSCILTVHARCDEVKIASRQFCSSATERSQFLNESLKVLYLESA</sequence>
<dbReference type="Gene3D" id="3.40.630.30">
    <property type="match status" value="1"/>
</dbReference>
<dbReference type="GO" id="GO:0016747">
    <property type="term" value="F:acyltransferase activity, transferring groups other than amino-acyl groups"/>
    <property type="evidence" value="ECO:0007669"/>
    <property type="project" value="InterPro"/>
</dbReference>
<comment type="caution">
    <text evidence="2">The sequence shown here is derived from an EMBL/GenBank/DDBJ whole genome shotgun (WGS) entry which is preliminary data.</text>
</comment>
<dbReference type="InterPro" id="IPR016181">
    <property type="entry name" value="Acyl_CoA_acyltransferase"/>
</dbReference>
<evidence type="ECO:0000313" key="3">
    <source>
        <dbReference type="Proteomes" id="UP000586305"/>
    </source>
</evidence>
<dbReference type="Pfam" id="PF00583">
    <property type="entry name" value="Acetyltransf_1"/>
    <property type="match status" value="1"/>
</dbReference>
<gene>
    <name evidence="2" type="ORF">HG263_12300</name>
</gene>
<feature type="domain" description="N-acetyltransferase" evidence="1">
    <location>
        <begin position="37"/>
        <end position="114"/>
    </location>
</feature>
<keyword evidence="2" id="KW-0808">Transferase</keyword>
<dbReference type="InterPro" id="IPR000182">
    <property type="entry name" value="GNAT_dom"/>
</dbReference>
<dbReference type="SUPFAM" id="SSF55729">
    <property type="entry name" value="Acyl-CoA N-acyltransferases (Nat)"/>
    <property type="match status" value="1"/>
</dbReference>
<keyword evidence="3" id="KW-1185">Reference proteome</keyword>
<dbReference type="AlphaFoldDB" id="A0A849VCB4"/>
<name>A0A849VCB4_9GAMM</name>
<dbReference type="CDD" id="cd04301">
    <property type="entry name" value="NAT_SF"/>
    <property type="match status" value="1"/>
</dbReference>
<evidence type="ECO:0000259" key="1">
    <source>
        <dbReference type="Pfam" id="PF00583"/>
    </source>
</evidence>
<dbReference type="RefSeq" id="WP_171626369.1">
    <property type="nucleotide sequence ID" value="NZ_JABBPG010000004.1"/>
</dbReference>
<evidence type="ECO:0000313" key="2">
    <source>
        <dbReference type="EMBL" id="NOU51309.1"/>
    </source>
</evidence>
<organism evidence="2 3">
    <name type="scientific">Pseudoalteromonas caenipelagi</name>
    <dbReference type="NCBI Taxonomy" id="2726988"/>
    <lineage>
        <taxon>Bacteria</taxon>
        <taxon>Pseudomonadati</taxon>
        <taxon>Pseudomonadota</taxon>
        <taxon>Gammaproteobacteria</taxon>
        <taxon>Alteromonadales</taxon>
        <taxon>Pseudoalteromonadaceae</taxon>
        <taxon>Pseudoalteromonas</taxon>
    </lineage>
</organism>
<dbReference type="Proteomes" id="UP000586305">
    <property type="component" value="Unassembled WGS sequence"/>
</dbReference>
<proteinExistence type="predicted"/>
<accession>A0A849VCB4</accession>
<protein>
    <submittedName>
        <fullName evidence="2">GNAT family N-acetyltransferase</fullName>
    </submittedName>
</protein>
<dbReference type="EMBL" id="JABBPG010000004">
    <property type="protein sequence ID" value="NOU51309.1"/>
    <property type="molecule type" value="Genomic_DNA"/>
</dbReference>
<reference evidence="2 3" key="1">
    <citation type="submission" date="2020-04" db="EMBL/GenBank/DDBJ databases">
        <title>Pseudoalteromonas caenipelagi sp. nov., isolated from a tidal flat.</title>
        <authorList>
            <person name="Park S."/>
            <person name="Yoon J.-H."/>
        </authorList>
    </citation>
    <scope>NUCLEOTIDE SEQUENCE [LARGE SCALE GENOMIC DNA]</scope>
    <source>
        <strain evidence="2 3">JBTF-M23</strain>
    </source>
</reference>